<dbReference type="InterPro" id="IPR018076">
    <property type="entry name" value="T2SS_GspF_dom"/>
</dbReference>
<dbReference type="Proteomes" id="UP000058446">
    <property type="component" value="Chromosome"/>
</dbReference>
<evidence type="ECO:0000256" key="2">
    <source>
        <dbReference type="ARBA" id="ARBA00022475"/>
    </source>
</evidence>
<keyword evidence="9" id="KW-1185">Reference proteome</keyword>
<dbReference type="EMBL" id="CP006841">
    <property type="protein sequence ID" value="ALA66552.1"/>
    <property type="molecule type" value="Genomic_DNA"/>
</dbReference>
<dbReference type="PANTHER" id="PTHR35007">
    <property type="entry name" value="INTEGRAL MEMBRANE PROTEIN-RELATED"/>
    <property type="match status" value="1"/>
</dbReference>
<name>A0A0K2GXN3_9CORY</name>
<proteinExistence type="predicted"/>
<evidence type="ECO:0000256" key="6">
    <source>
        <dbReference type="SAM" id="Phobius"/>
    </source>
</evidence>
<evidence type="ECO:0000256" key="4">
    <source>
        <dbReference type="ARBA" id="ARBA00022989"/>
    </source>
</evidence>
<comment type="subcellular location">
    <subcellularLocation>
        <location evidence="1">Cell membrane</location>
        <topology evidence="1">Multi-pass membrane protein</topology>
    </subcellularLocation>
</comment>
<dbReference type="PANTHER" id="PTHR35007:SF3">
    <property type="entry name" value="POSSIBLE CONSERVED ALANINE RICH MEMBRANE PROTEIN"/>
    <property type="match status" value="1"/>
</dbReference>
<evidence type="ECO:0000259" key="7">
    <source>
        <dbReference type="Pfam" id="PF00482"/>
    </source>
</evidence>
<evidence type="ECO:0000313" key="8">
    <source>
        <dbReference type="EMBL" id="ALA66552.1"/>
    </source>
</evidence>
<evidence type="ECO:0000256" key="3">
    <source>
        <dbReference type="ARBA" id="ARBA00022692"/>
    </source>
</evidence>
<organism evidence="8 9">
    <name type="scientific">Corynebacterium lactis RW2-5</name>
    <dbReference type="NCBI Taxonomy" id="1408189"/>
    <lineage>
        <taxon>Bacteria</taxon>
        <taxon>Bacillati</taxon>
        <taxon>Actinomycetota</taxon>
        <taxon>Actinomycetes</taxon>
        <taxon>Mycobacteriales</taxon>
        <taxon>Corynebacteriaceae</taxon>
        <taxon>Corynebacterium</taxon>
    </lineage>
</organism>
<evidence type="ECO:0000256" key="5">
    <source>
        <dbReference type="ARBA" id="ARBA00023136"/>
    </source>
</evidence>
<keyword evidence="3 6" id="KW-0812">Transmembrane</keyword>
<reference evidence="8 9" key="1">
    <citation type="submission" date="2013-10" db="EMBL/GenBank/DDBJ databases">
        <title>Complete genome sequence of Corynebacterium lactis DSM 45799(T), isolated from raw cow milk.</title>
        <authorList>
            <person name="Ruckert C."/>
            <person name="Albersmeier A."/>
            <person name="Lipski A."/>
            <person name="Kalinowski J."/>
        </authorList>
    </citation>
    <scope>NUCLEOTIDE SEQUENCE [LARGE SCALE GENOMIC DNA]</scope>
    <source>
        <strain evidence="8 9">RW2-5</strain>
    </source>
</reference>
<feature type="domain" description="Type II secretion system protein GspF" evidence="7">
    <location>
        <begin position="98"/>
        <end position="217"/>
    </location>
</feature>
<dbReference type="STRING" id="1408189.CLAC_01075"/>
<gene>
    <name evidence="8" type="ORF">CLAC_01075</name>
</gene>
<dbReference type="KEGG" id="clw:CLAC_01075"/>
<dbReference type="AlphaFoldDB" id="A0A0K2GXN3"/>
<feature type="transmembrane region" description="Helical" evidence="6">
    <location>
        <begin position="209"/>
        <end position="231"/>
    </location>
</feature>
<dbReference type="GO" id="GO:0005886">
    <property type="term" value="C:plasma membrane"/>
    <property type="evidence" value="ECO:0007669"/>
    <property type="project" value="UniProtKB-SubCell"/>
</dbReference>
<protein>
    <submittedName>
        <fullName evidence="8">Type II secretion system protein</fullName>
    </submittedName>
</protein>
<keyword evidence="5 6" id="KW-0472">Membrane</keyword>
<sequence length="237" mass="25071">MTYGLLLIAAYLFLPVSSPAVRRMPEVFRAGGAPAREPEKVLGREPGRASGKTRVARWKFGIWIAQKEWSDRLKKMLQPMMGVRPLKASELLDAAAVLDILGACLRTGLPTAMALRAAALSVPPYLGSNLEHCSARIAVGARSPWGALAEVPVFQDLARAGQRAEESGTALALGLDEVAQTYRARAGDAADATAERAGVLIAGPLALCFLPAFVVLGLVPTIVGLAGSMFAEMVPWP</sequence>
<evidence type="ECO:0000313" key="9">
    <source>
        <dbReference type="Proteomes" id="UP000058446"/>
    </source>
</evidence>
<keyword evidence="2" id="KW-1003">Cell membrane</keyword>
<keyword evidence="4 6" id="KW-1133">Transmembrane helix</keyword>
<dbReference type="Gene3D" id="1.20.81.30">
    <property type="entry name" value="Type II secretion system (T2SS), domain F"/>
    <property type="match status" value="1"/>
</dbReference>
<dbReference type="PATRIC" id="fig|1408189.4.peg.214"/>
<evidence type="ECO:0000256" key="1">
    <source>
        <dbReference type="ARBA" id="ARBA00004651"/>
    </source>
</evidence>
<dbReference type="Pfam" id="PF00482">
    <property type="entry name" value="T2SSF"/>
    <property type="match status" value="1"/>
</dbReference>
<dbReference type="OrthoDB" id="3267562at2"/>
<accession>A0A0K2GXN3</accession>
<dbReference type="InterPro" id="IPR042094">
    <property type="entry name" value="T2SS_GspF_sf"/>
</dbReference>